<evidence type="ECO:0000313" key="1">
    <source>
        <dbReference type="EMBL" id="KAG0432662.1"/>
    </source>
</evidence>
<proteinExistence type="predicted"/>
<reference evidence="1 2" key="1">
    <citation type="journal article" date="2020" name="Cell">
        <title>Large-Scale Comparative Analyses of Tick Genomes Elucidate Their Genetic Diversity and Vector Capacities.</title>
        <authorList>
            <consortium name="Tick Genome and Microbiome Consortium (TIGMIC)"/>
            <person name="Jia N."/>
            <person name="Wang J."/>
            <person name="Shi W."/>
            <person name="Du L."/>
            <person name="Sun Y."/>
            <person name="Zhan W."/>
            <person name="Jiang J.F."/>
            <person name="Wang Q."/>
            <person name="Zhang B."/>
            <person name="Ji P."/>
            <person name="Bell-Sakyi L."/>
            <person name="Cui X.M."/>
            <person name="Yuan T.T."/>
            <person name="Jiang B.G."/>
            <person name="Yang W.F."/>
            <person name="Lam T.T."/>
            <person name="Chang Q.C."/>
            <person name="Ding S.J."/>
            <person name="Wang X.J."/>
            <person name="Zhu J.G."/>
            <person name="Ruan X.D."/>
            <person name="Zhao L."/>
            <person name="Wei J.T."/>
            <person name="Ye R.Z."/>
            <person name="Que T.C."/>
            <person name="Du C.H."/>
            <person name="Zhou Y.H."/>
            <person name="Cheng J.X."/>
            <person name="Dai P.F."/>
            <person name="Guo W.B."/>
            <person name="Han X.H."/>
            <person name="Huang E.J."/>
            <person name="Li L.F."/>
            <person name="Wei W."/>
            <person name="Gao Y.C."/>
            <person name="Liu J.Z."/>
            <person name="Shao H.Z."/>
            <person name="Wang X."/>
            <person name="Wang C.C."/>
            <person name="Yang T.C."/>
            <person name="Huo Q.B."/>
            <person name="Li W."/>
            <person name="Chen H.Y."/>
            <person name="Chen S.E."/>
            <person name="Zhou L.G."/>
            <person name="Ni X.B."/>
            <person name="Tian J.H."/>
            <person name="Sheng Y."/>
            <person name="Liu T."/>
            <person name="Pan Y.S."/>
            <person name="Xia L.Y."/>
            <person name="Li J."/>
            <person name="Zhao F."/>
            <person name="Cao W.C."/>
        </authorList>
    </citation>
    <scope>NUCLEOTIDE SEQUENCE [LARGE SCALE GENOMIC DNA]</scope>
    <source>
        <strain evidence="1">Iper-2018</strain>
    </source>
</reference>
<evidence type="ECO:0000313" key="2">
    <source>
        <dbReference type="Proteomes" id="UP000805193"/>
    </source>
</evidence>
<keyword evidence="2" id="KW-1185">Reference proteome</keyword>
<organism evidence="1 2">
    <name type="scientific">Ixodes persulcatus</name>
    <name type="common">Taiga tick</name>
    <dbReference type="NCBI Taxonomy" id="34615"/>
    <lineage>
        <taxon>Eukaryota</taxon>
        <taxon>Metazoa</taxon>
        <taxon>Ecdysozoa</taxon>
        <taxon>Arthropoda</taxon>
        <taxon>Chelicerata</taxon>
        <taxon>Arachnida</taxon>
        <taxon>Acari</taxon>
        <taxon>Parasitiformes</taxon>
        <taxon>Ixodida</taxon>
        <taxon>Ixodoidea</taxon>
        <taxon>Ixodidae</taxon>
        <taxon>Ixodinae</taxon>
        <taxon>Ixodes</taxon>
    </lineage>
</organism>
<dbReference type="Proteomes" id="UP000805193">
    <property type="component" value="Unassembled WGS sequence"/>
</dbReference>
<protein>
    <submittedName>
        <fullName evidence="1">Uncharacterized protein</fullName>
    </submittedName>
</protein>
<name>A0AC60QEX3_IXOPE</name>
<gene>
    <name evidence="1" type="ORF">HPB47_020642</name>
</gene>
<accession>A0AC60QEX3</accession>
<sequence>MHRKHLAAAGNKAASVPPGDETSLTPRSWEVPHVADTPRRQPRCMRTPPGICPSPIGADGFPKEEEGEGVYRLACPNSAERPDCSPITADGLPIEKPLIGCDHSSVAAAVRVRWIQYENWALKRRLQDAENYYEQQVIVALQFYAMGNLLITARDYIRVHVYTASRTVRRQEIRSLQLLLPFCFLQEPL</sequence>
<dbReference type="EMBL" id="JABSTQ010009127">
    <property type="protein sequence ID" value="KAG0432662.1"/>
    <property type="molecule type" value="Genomic_DNA"/>
</dbReference>
<comment type="caution">
    <text evidence="1">The sequence shown here is derived from an EMBL/GenBank/DDBJ whole genome shotgun (WGS) entry which is preliminary data.</text>
</comment>